<dbReference type="EMBL" id="KV448470">
    <property type="protein sequence ID" value="OAX35763.1"/>
    <property type="molecule type" value="Genomic_DNA"/>
</dbReference>
<evidence type="ECO:0000313" key="2">
    <source>
        <dbReference type="EMBL" id="OAX35763.1"/>
    </source>
</evidence>
<sequence length="166" mass="18654">MARGGTVRQVGSCDIWARMRGIRRQVAGTVTKVNVVVSPQSLEIRRRRRDEVHFIWRLSPHVLLHSGSKHHSTLSLSPNKGRILLVDDLGHPSLLTIATYNALMKHADLISQTSSSLPLYIHSSMHMSMGVLYAKSRQCRRRAIKNDGRSTQSCSTQPHHCQTEPT</sequence>
<name>A0A1B7MT26_9AGAM</name>
<evidence type="ECO:0000256" key="1">
    <source>
        <dbReference type="SAM" id="MobiDB-lite"/>
    </source>
</evidence>
<gene>
    <name evidence="2" type="ORF">K503DRAFT_345571</name>
</gene>
<dbReference type="OrthoDB" id="508204at2759"/>
<dbReference type="AlphaFoldDB" id="A0A1B7MT26"/>
<proteinExistence type="predicted"/>
<keyword evidence="3" id="KW-1185">Reference proteome</keyword>
<protein>
    <submittedName>
        <fullName evidence="2">Uncharacterized protein</fullName>
    </submittedName>
</protein>
<dbReference type="InParanoid" id="A0A1B7MT26"/>
<reference evidence="2 3" key="1">
    <citation type="submission" date="2016-06" db="EMBL/GenBank/DDBJ databases">
        <title>Comparative genomics of the ectomycorrhizal sister species Rhizopogon vinicolor and Rhizopogon vesiculosus (Basidiomycota: Boletales) reveals a divergence of the mating type B locus.</title>
        <authorList>
            <consortium name="DOE Joint Genome Institute"/>
            <person name="Mujic A.B."/>
            <person name="Kuo A."/>
            <person name="Tritt A."/>
            <person name="Lipzen A."/>
            <person name="Chen C."/>
            <person name="Johnson J."/>
            <person name="Sharma A."/>
            <person name="Barry K."/>
            <person name="Grigoriev I.V."/>
            <person name="Spatafora J.W."/>
        </authorList>
    </citation>
    <scope>NUCLEOTIDE SEQUENCE [LARGE SCALE GENOMIC DNA]</scope>
    <source>
        <strain evidence="2 3">AM-OR11-026</strain>
    </source>
</reference>
<feature type="compositionally biased region" description="Polar residues" evidence="1">
    <location>
        <begin position="149"/>
        <end position="166"/>
    </location>
</feature>
<evidence type="ECO:0000313" key="3">
    <source>
        <dbReference type="Proteomes" id="UP000092154"/>
    </source>
</evidence>
<dbReference type="Proteomes" id="UP000092154">
    <property type="component" value="Unassembled WGS sequence"/>
</dbReference>
<organism evidence="2 3">
    <name type="scientific">Rhizopogon vinicolor AM-OR11-026</name>
    <dbReference type="NCBI Taxonomy" id="1314800"/>
    <lineage>
        <taxon>Eukaryota</taxon>
        <taxon>Fungi</taxon>
        <taxon>Dikarya</taxon>
        <taxon>Basidiomycota</taxon>
        <taxon>Agaricomycotina</taxon>
        <taxon>Agaricomycetes</taxon>
        <taxon>Agaricomycetidae</taxon>
        <taxon>Boletales</taxon>
        <taxon>Suillineae</taxon>
        <taxon>Rhizopogonaceae</taxon>
        <taxon>Rhizopogon</taxon>
    </lineage>
</organism>
<accession>A0A1B7MT26</accession>
<feature type="region of interest" description="Disordered" evidence="1">
    <location>
        <begin position="144"/>
        <end position="166"/>
    </location>
</feature>